<dbReference type="AlphaFoldDB" id="A0A6M3LWZ5"/>
<proteinExistence type="predicted"/>
<reference evidence="1" key="1">
    <citation type="submission" date="2020-03" db="EMBL/GenBank/DDBJ databases">
        <title>The deep terrestrial virosphere.</title>
        <authorList>
            <person name="Holmfeldt K."/>
            <person name="Nilsson E."/>
            <person name="Simone D."/>
            <person name="Lopez-Fernandez M."/>
            <person name="Wu X."/>
            <person name="de Brujin I."/>
            <person name="Lundin D."/>
            <person name="Andersson A."/>
            <person name="Bertilsson S."/>
            <person name="Dopson M."/>
        </authorList>
    </citation>
    <scope>NUCLEOTIDE SEQUENCE</scope>
    <source>
        <strain evidence="1">MM171A01198</strain>
    </source>
</reference>
<dbReference type="Gene3D" id="3.70.10.10">
    <property type="match status" value="1"/>
</dbReference>
<accession>A0A6M3LWZ5</accession>
<evidence type="ECO:0000313" key="1">
    <source>
        <dbReference type="EMBL" id="QJA99303.1"/>
    </source>
</evidence>
<dbReference type="Gene3D" id="3.10.150.10">
    <property type="entry name" value="DNA Polymerase III, subunit A, domain 2"/>
    <property type="match status" value="1"/>
</dbReference>
<sequence length="299" mass="34159">MTFNEKVAVKYPLETGFEFLVKSKEFYSALSSFTSKEIEMTLADKKVNVKGKGERFEMAVSIDVKHIDTVKSIFDTVEKVKWKKVPEKFIEGLSLCSFSISDSFTFHNLSCACVNEEGIVTSDNIRVSFFKLPGFESQFLLPKSSTEDILQFPISEYFLTDTWVFFKTKDNVIIALRTVLGDYPDITSVFDIEGDSIELPEELKKVVSEITVFSDTERPEEQKIEIFIGNKLVTCRDESASGWFEKDIPSKSRLNRRISFKINPSFLLAILNKTSTMILSEDKALFKTDNFSHIMILPE</sequence>
<dbReference type="EMBL" id="MT143641">
    <property type="protein sequence ID" value="QJA99303.1"/>
    <property type="molecule type" value="Genomic_DNA"/>
</dbReference>
<protein>
    <recommendedName>
        <fullName evidence="2">DNA polymerase</fullName>
    </recommendedName>
</protein>
<name>A0A6M3LWZ5_9ZZZZ</name>
<evidence type="ECO:0008006" key="2">
    <source>
        <dbReference type="Google" id="ProtNLM"/>
    </source>
</evidence>
<organism evidence="1">
    <name type="scientific">viral metagenome</name>
    <dbReference type="NCBI Taxonomy" id="1070528"/>
    <lineage>
        <taxon>unclassified sequences</taxon>
        <taxon>metagenomes</taxon>
        <taxon>organismal metagenomes</taxon>
    </lineage>
</organism>
<gene>
    <name evidence="1" type="ORF">MM171A01198_0013</name>
</gene>